<dbReference type="AlphaFoldDB" id="A0ABD0K7M2"/>
<feature type="non-terminal residue" evidence="1">
    <location>
        <position position="1"/>
    </location>
</feature>
<evidence type="ECO:0000313" key="1">
    <source>
        <dbReference type="EMBL" id="KAK7482995.1"/>
    </source>
</evidence>
<dbReference type="InterPro" id="IPR032675">
    <property type="entry name" value="LRR_dom_sf"/>
</dbReference>
<proteinExistence type="predicted"/>
<protein>
    <submittedName>
        <fullName evidence="1">Uncharacterized protein</fullName>
    </submittedName>
</protein>
<dbReference type="Proteomes" id="UP001519460">
    <property type="component" value="Unassembled WGS sequence"/>
</dbReference>
<dbReference type="EMBL" id="JACVVK020000235">
    <property type="protein sequence ID" value="KAK7482995.1"/>
    <property type="molecule type" value="Genomic_DNA"/>
</dbReference>
<gene>
    <name evidence="1" type="ORF">BaRGS_00025772</name>
</gene>
<name>A0ABD0K7M2_9CAEN</name>
<accession>A0ABD0K7M2</accession>
<comment type="caution">
    <text evidence="1">The sequence shown here is derived from an EMBL/GenBank/DDBJ whole genome shotgun (WGS) entry which is preliminary data.</text>
</comment>
<sequence>STPGSRQTFPALRRLDISRVIIPELSVDSLDKFPNLHTINLSGSGVERLRGEGFRSLQQLRV</sequence>
<keyword evidence="2" id="KW-1185">Reference proteome</keyword>
<feature type="non-terminal residue" evidence="1">
    <location>
        <position position="62"/>
    </location>
</feature>
<organism evidence="1 2">
    <name type="scientific">Batillaria attramentaria</name>
    <dbReference type="NCBI Taxonomy" id="370345"/>
    <lineage>
        <taxon>Eukaryota</taxon>
        <taxon>Metazoa</taxon>
        <taxon>Spiralia</taxon>
        <taxon>Lophotrochozoa</taxon>
        <taxon>Mollusca</taxon>
        <taxon>Gastropoda</taxon>
        <taxon>Caenogastropoda</taxon>
        <taxon>Sorbeoconcha</taxon>
        <taxon>Cerithioidea</taxon>
        <taxon>Batillariidae</taxon>
        <taxon>Batillaria</taxon>
    </lineage>
</organism>
<evidence type="ECO:0000313" key="2">
    <source>
        <dbReference type="Proteomes" id="UP001519460"/>
    </source>
</evidence>
<reference evidence="1 2" key="1">
    <citation type="journal article" date="2023" name="Sci. Data">
        <title>Genome assembly of the Korean intertidal mud-creeper Batillaria attramentaria.</title>
        <authorList>
            <person name="Patra A.K."/>
            <person name="Ho P.T."/>
            <person name="Jun S."/>
            <person name="Lee S.J."/>
            <person name="Kim Y."/>
            <person name="Won Y.J."/>
        </authorList>
    </citation>
    <scope>NUCLEOTIDE SEQUENCE [LARGE SCALE GENOMIC DNA]</scope>
    <source>
        <strain evidence="1">Wonlab-2016</strain>
    </source>
</reference>
<dbReference type="Gene3D" id="3.80.10.10">
    <property type="entry name" value="Ribonuclease Inhibitor"/>
    <property type="match status" value="1"/>
</dbReference>
<dbReference type="SUPFAM" id="SSF52058">
    <property type="entry name" value="L domain-like"/>
    <property type="match status" value="1"/>
</dbReference>